<evidence type="ECO:0000256" key="4">
    <source>
        <dbReference type="ARBA" id="ARBA00022723"/>
    </source>
</evidence>
<dbReference type="EC" id="2.7.7.49" evidence="1"/>
<keyword evidence="4" id="KW-0479">Metal-binding</keyword>
<dbReference type="GO" id="GO:0003723">
    <property type="term" value="F:RNA binding"/>
    <property type="evidence" value="ECO:0007669"/>
    <property type="project" value="InterPro"/>
</dbReference>
<evidence type="ECO:0000256" key="9">
    <source>
        <dbReference type="ARBA" id="ARBA00048173"/>
    </source>
</evidence>
<dbReference type="GO" id="GO:0046872">
    <property type="term" value="F:metal ion binding"/>
    <property type="evidence" value="ECO:0007669"/>
    <property type="project" value="UniProtKB-KW"/>
</dbReference>
<evidence type="ECO:0000256" key="2">
    <source>
        <dbReference type="ARBA" id="ARBA00022679"/>
    </source>
</evidence>
<dbReference type="Gene3D" id="3.30.70.270">
    <property type="match status" value="1"/>
</dbReference>
<gene>
    <name evidence="11" type="ORF">MWH18_16630</name>
</gene>
<keyword evidence="7" id="KW-0051">Antiviral defense</keyword>
<dbReference type="PANTHER" id="PTHR34047:SF7">
    <property type="entry name" value="RNA-DIRECTED DNA POLYMERASE"/>
    <property type="match status" value="1"/>
</dbReference>
<keyword evidence="5" id="KW-0460">Magnesium</keyword>
<comment type="catalytic activity">
    <reaction evidence="9">
        <text>DNA(n) + a 2'-deoxyribonucleoside 5'-triphosphate = DNA(n+1) + diphosphate</text>
        <dbReference type="Rhea" id="RHEA:22508"/>
        <dbReference type="Rhea" id="RHEA-COMP:17339"/>
        <dbReference type="Rhea" id="RHEA-COMP:17340"/>
        <dbReference type="ChEBI" id="CHEBI:33019"/>
        <dbReference type="ChEBI" id="CHEBI:61560"/>
        <dbReference type="ChEBI" id="CHEBI:173112"/>
        <dbReference type="EC" id="2.7.7.49"/>
    </reaction>
</comment>
<feature type="domain" description="Reverse transcriptase" evidence="10">
    <location>
        <begin position="56"/>
        <end position="302"/>
    </location>
</feature>
<evidence type="ECO:0000313" key="11">
    <source>
        <dbReference type="EMBL" id="USU93948.1"/>
    </source>
</evidence>
<dbReference type="AlphaFoldDB" id="A0AAE9M6W8"/>
<evidence type="ECO:0000256" key="3">
    <source>
        <dbReference type="ARBA" id="ARBA00022695"/>
    </source>
</evidence>
<dbReference type="InterPro" id="IPR000123">
    <property type="entry name" value="Reverse_transcriptase_msDNA"/>
</dbReference>
<dbReference type="EMBL" id="CP095407">
    <property type="protein sequence ID" value="USU93948.1"/>
    <property type="molecule type" value="Genomic_DNA"/>
</dbReference>
<evidence type="ECO:0000256" key="7">
    <source>
        <dbReference type="ARBA" id="ARBA00023118"/>
    </source>
</evidence>
<evidence type="ECO:0000256" key="8">
    <source>
        <dbReference type="ARBA" id="ARBA00034120"/>
    </source>
</evidence>
<dbReference type="InterPro" id="IPR000477">
    <property type="entry name" value="RT_dom"/>
</dbReference>
<keyword evidence="6 11" id="KW-0695">RNA-directed DNA polymerase</keyword>
<keyword evidence="2" id="KW-0808">Transferase</keyword>
<dbReference type="CDD" id="cd03487">
    <property type="entry name" value="RT_Bac_retron_II"/>
    <property type="match status" value="1"/>
</dbReference>
<organism evidence="11 12">
    <name type="scientific">Acinetobacter pittii</name>
    <name type="common">Acinetobacter genomosp. 3</name>
    <dbReference type="NCBI Taxonomy" id="48296"/>
    <lineage>
        <taxon>Bacteria</taxon>
        <taxon>Pseudomonadati</taxon>
        <taxon>Pseudomonadota</taxon>
        <taxon>Gammaproteobacteria</taxon>
        <taxon>Moraxellales</taxon>
        <taxon>Moraxellaceae</taxon>
        <taxon>Acinetobacter</taxon>
        <taxon>Acinetobacter calcoaceticus/baumannii complex</taxon>
    </lineage>
</organism>
<proteinExistence type="inferred from homology"/>
<dbReference type="RefSeq" id="WP_032056929.1">
    <property type="nucleotide sequence ID" value="NZ_BBTX01000011.1"/>
</dbReference>
<reference evidence="11" key="1">
    <citation type="submission" date="2022-04" db="EMBL/GenBank/DDBJ databases">
        <title>Emergence of ST220 Acinetobacter pittii strain in bloodstream infection, which co-producing chromosomal NDM-1 and OXA-820 carbapenemases.</title>
        <authorList>
            <person name="Tian C."/>
            <person name="Xing M."/>
            <person name="Fu L."/>
            <person name="Xia D."/>
        </authorList>
    </citation>
    <scope>NUCLEOTIDE SEQUENCE</scope>
    <source>
        <strain evidence="11">TCM</strain>
    </source>
</reference>
<dbReference type="PROSITE" id="PS50878">
    <property type="entry name" value="RT_POL"/>
    <property type="match status" value="1"/>
</dbReference>
<dbReference type="InterPro" id="IPR043128">
    <property type="entry name" value="Rev_trsase/Diguanyl_cyclase"/>
</dbReference>
<dbReference type="InterPro" id="IPR043502">
    <property type="entry name" value="DNA/RNA_pol_sf"/>
</dbReference>
<evidence type="ECO:0000313" key="12">
    <source>
        <dbReference type="Proteomes" id="UP001055514"/>
    </source>
</evidence>
<evidence type="ECO:0000259" key="10">
    <source>
        <dbReference type="PROSITE" id="PS50878"/>
    </source>
</evidence>
<name>A0AAE9M6W8_ACIPI</name>
<comment type="similarity">
    <text evidence="8">Belongs to the bacterial reverse transcriptase family.</text>
</comment>
<accession>A0AAE9M6W8</accession>
<dbReference type="GO" id="GO:0003964">
    <property type="term" value="F:RNA-directed DNA polymerase activity"/>
    <property type="evidence" value="ECO:0007669"/>
    <property type="project" value="UniProtKB-KW"/>
</dbReference>
<dbReference type="GO" id="GO:0051607">
    <property type="term" value="P:defense response to virus"/>
    <property type="evidence" value="ECO:0007669"/>
    <property type="project" value="UniProtKB-KW"/>
</dbReference>
<evidence type="ECO:0000256" key="5">
    <source>
        <dbReference type="ARBA" id="ARBA00022842"/>
    </source>
</evidence>
<keyword evidence="3" id="KW-0548">Nucleotidyltransferase</keyword>
<evidence type="ECO:0000256" key="1">
    <source>
        <dbReference type="ARBA" id="ARBA00012493"/>
    </source>
</evidence>
<dbReference type="SUPFAM" id="SSF56672">
    <property type="entry name" value="DNA/RNA polymerases"/>
    <property type="match status" value="1"/>
</dbReference>
<evidence type="ECO:0000256" key="6">
    <source>
        <dbReference type="ARBA" id="ARBA00022918"/>
    </source>
</evidence>
<sequence length="379" mass="43533">MEVWSLHQLYTESVEKLGANKAKQLRKYSTNLKENNLPTIFTLNHLAKITGVTYHFLRSTVLRNREIANYKMYAIHKRNGGLRHIHSVNGKLLKVQTFLNEEILQHTTVSRSSYAFSKNGGIKPCAQVHCGAKWIFKFDLENFFYSINEYQVYKIFKDLGYTPLLSFELARICTTIRLPTNMHSLLKESNNTFFKDYKFYQNNSRLGVLPQGAPTSPMLSNLVARHLDNALKELADNWGLTYTRYADDLTFSTPTNLPSNLSIGELQRKVISTIRKHGFKENKEKTVVLGPGSRKIVLGLLVDTHEPRLSKVMLKRIDRLVHASNKYGIVAVAKHEGFKSPIGFFNHVSGLISFVKHIDMNKYQYFSSKFPDFKFNDLS</sequence>
<dbReference type="PRINTS" id="PR00866">
    <property type="entry name" value="RNADNAPOLMS"/>
</dbReference>
<dbReference type="Pfam" id="PF00078">
    <property type="entry name" value="RVT_1"/>
    <property type="match status" value="1"/>
</dbReference>
<protein>
    <recommendedName>
        <fullName evidence="1">RNA-directed DNA polymerase</fullName>
        <ecNumber evidence="1">2.7.7.49</ecNumber>
    </recommendedName>
</protein>
<dbReference type="Proteomes" id="UP001055514">
    <property type="component" value="Chromosome"/>
</dbReference>
<dbReference type="InterPro" id="IPR051083">
    <property type="entry name" value="GrpII_Intron_Splice-Mob/Def"/>
</dbReference>
<dbReference type="PANTHER" id="PTHR34047">
    <property type="entry name" value="NUCLEAR INTRON MATURASE 1, MITOCHONDRIAL-RELATED"/>
    <property type="match status" value="1"/>
</dbReference>